<dbReference type="PANTHER" id="PTHR47707:SF1">
    <property type="entry name" value="NUDIX HYDROLASE FAMILY PROTEIN"/>
    <property type="match status" value="1"/>
</dbReference>
<keyword evidence="6" id="KW-0227">DNA damage</keyword>
<evidence type="ECO:0000256" key="4">
    <source>
        <dbReference type="ARBA" id="ARBA00022705"/>
    </source>
</evidence>
<dbReference type="InterPro" id="IPR015797">
    <property type="entry name" value="NUDIX_hydrolase-like_dom_sf"/>
</dbReference>
<evidence type="ECO:0000256" key="7">
    <source>
        <dbReference type="ARBA" id="ARBA00022801"/>
    </source>
</evidence>
<evidence type="ECO:0000256" key="6">
    <source>
        <dbReference type="ARBA" id="ARBA00022763"/>
    </source>
</evidence>
<evidence type="ECO:0000256" key="18">
    <source>
        <dbReference type="PIRSR" id="PIRSR603561-2"/>
    </source>
</evidence>
<dbReference type="GO" id="GO:0035539">
    <property type="term" value="F:8-oxo-7,8-dihydrodeoxyguanosine triphosphate pyrophosphatase activity"/>
    <property type="evidence" value="ECO:0007669"/>
    <property type="project" value="UniProtKB-EC"/>
</dbReference>
<dbReference type="InterPro" id="IPR020476">
    <property type="entry name" value="Nudix_hydrolase"/>
</dbReference>
<feature type="binding site" evidence="18">
    <location>
        <position position="50"/>
    </location>
    <ligand>
        <name>Mg(2+)</name>
        <dbReference type="ChEBI" id="CHEBI:18420"/>
    </ligand>
</feature>
<accession>A0A0K1E7X1</accession>
<feature type="binding site" evidence="18">
    <location>
        <position position="70"/>
    </location>
    <ligand>
        <name>Mg(2+)</name>
        <dbReference type="ChEBI" id="CHEBI:18420"/>
    </ligand>
</feature>
<dbReference type="InterPro" id="IPR000086">
    <property type="entry name" value="NUDIX_hydrolase_dom"/>
</dbReference>
<dbReference type="GO" id="GO:0006260">
    <property type="term" value="P:DNA replication"/>
    <property type="evidence" value="ECO:0007669"/>
    <property type="project" value="UniProtKB-KW"/>
</dbReference>
<evidence type="ECO:0000259" key="20">
    <source>
        <dbReference type="PROSITE" id="PS51462"/>
    </source>
</evidence>
<dbReference type="GO" id="GO:0008413">
    <property type="term" value="F:8-oxo-7,8-dihydroguanosine triphosphate pyrophosphatase activity"/>
    <property type="evidence" value="ECO:0007669"/>
    <property type="project" value="InterPro"/>
</dbReference>
<comment type="cofactor">
    <cofactor evidence="1 18">
        <name>Mg(2+)</name>
        <dbReference type="ChEBI" id="CHEBI:18420"/>
    </cofactor>
</comment>
<dbReference type="EC" id="3.6.1.55" evidence="12"/>
<comment type="similarity">
    <text evidence="2 19">Belongs to the Nudix hydrolase family.</text>
</comment>
<dbReference type="PRINTS" id="PR00502">
    <property type="entry name" value="NUDIXFAMILY"/>
</dbReference>
<dbReference type="NCBIfam" id="TIGR00586">
    <property type="entry name" value="mutt"/>
    <property type="match status" value="1"/>
</dbReference>
<dbReference type="RefSeq" id="WP_050429146.1">
    <property type="nucleotide sequence ID" value="NZ_CP012159.1"/>
</dbReference>
<dbReference type="EMBL" id="CP012159">
    <property type="protein sequence ID" value="AKT36658.1"/>
    <property type="molecule type" value="Genomic_DNA"/>
</dbReference>
<dbReference type="InterPro" id="IPR047127">
    <property type="entry name" value="MutT-like"/>
</dbReference>
<organism evidence="21 22">
    <name type="scientific">Chondromyces crocatus</name>
    <dbReference type="NCBI Taxonomy" id="52"/>
    <lineage>
        <taxon>Bacteria</taxon>
        <taxon>Pseudomonadati</taxon>
        <taxon>Myxococcota</taxon>
        <taxon>Polyangia</taxon>
        <taxon>Polyangiales</taxon>
        <taxon>Polyangiaceae</taxon>
        <taxon>Chondromyces</taxon>
    </lineage>
</organism>
<evidence type="ECO:0000256" key="1">
    <source>
        <dbReference type="ARBA" id="ARBA00001946"/>
    </source>
</evidence>
<name>A0A0K1E7X1_CHOCO</name>
<dbReference type="PROSITE" id="PS51462">
    <property type="entry name" value="NUDIX"/>
    <property type="match status" value="1"/>
</dbReference>
<reference evidence="21 22" key="1">
    <citation type="submission" date="2015-07" db="EMBL/GenBank/DDBJ databases">
        <title>Genome analysis of myxobacterium Chondromyces crocatus Cm c5 reveals a high potential for natural compound synthesis and the genetic basis for the loss of fruiting body formation.</title>
        <authorList>
            <person name="Zaburannyi N."/>
            <person name="Bunk B."/>
            <person name="Maier J."/>
            <person name="Overmann J."/>
            <person name="Mueller R."/>
        </authorList>
    </citation>
    <scope>NUCLEOTIDE SEQUENCE [LARGE SCALE GENOMIC DNA]</scope>
    <source>
        <strain evidence="21 22">Cm c5</strain>
    </source>
</reference>
<evidence type="ECO:0000256" key="14">
    <source>
        <dbReference type="ARBA" id="ARBA00041592"/>
    </source>
</evidence>
<dbReference type="AlphaFoldDB" id="A0A0K1E7X1"/>
<evidence type="ECO:0000256" key="2">
    <source>
        <dbReference type="ARBA" id="ARBA00005582"/>
    </source>
</evidence>
<keyword evidence="8 18" id="KW-0460">Magnesium</keyword>
<feature type="domain" description="Nudix hydrolase" evidence="20">
    <location>
        <begin position="16"/>
        <end position="143"/>
    </location>
</feature>
<evidence type="ECO:0000256" key="13">
    <source>
        <dbReference type="ARBA" id="ARBA00040794"/>
    </source>
</evidence>
<dbReference type="Gene3D" id="3.90.79.10">
    <property type="entry name" value="Nucleoside Triphosphate Pyrophosphohydrolase"/>
    <property type="match status" value="1"/>
</dbReference>
<evidence type="ECO:0000256" key="5">
    <source>
        <dbReference type="ARBA" id="ARBA00022723"/>
    </source>
</evidence>
<evidence type="ECO:0000256" key="12">
    <source>
        <dbReference type="ARBA" id="ARBA00038905"/>
    </source>
</evidence>
<keyword evidence="22" id="KW-1185">Reference proteome</keyword>
<keyword evidence="3" id="KW-0515">Mutator protein</keyword>
<protein>
    <recommendedName>
        <fullName evidence="13">8-oxo-dGTP diphosphatase</fullName>
        <ecNumber evidence="12">3.6.1.55</ecNumber>
    </recommendedName>
    <alternativeName>
        <fullName evidence="16">7,8-dihydro-8-oxoguanine-triphosphatase</fullName>
    </alternativeName>
    <alternativeName>
        <fullName evidence="15">Mutator protein MutT</fullName>
    </alternativeName>
    <alternativeName>
        <fullName evidence="14">dGTP pyrophosphohydrolase</fullName>
    </alternativeName>
</protein>
<evidence type="ECO:0000256" key="19">
    <source>
        <dbReference type="RuleBase" id="RU003476"/>
    </source>
</evidence>
<evidence type="ECO:0000256" key="9">
    <source>
        <dbReference type="ARBA" id="ARBA00023204"/>
    </source>
</evidence>
<keyword evidence="5 18" id="KW-0479">Metal-binding</keyword>
<comment type="catalytic activity">
    <reaction evidence="10">
        <text>8-oxo-dGTP + H2O = 8-oxo-dGMP + diphosphate + H(+)</text>
        <dbReference type="Rhea" id="RHEA:31575"/>
        <dbReference type="ChEBI" id="CHEBI:15377"/>
        <dbReference type="ChEBI" id="CHEBI:15378"/>
        <dbReference type="ChEBI" id="CHEBI:33019"/>
        <dbReference type="ChEBI" id="CHEBI:63224"/>
        <dbReference type="ChEBI" id="CHEBI:77896"/>
        <dbReference type="EC" id="3.6.1.55"/>
    </reaction>
</comment>
<feature type="binding site" evidence="17">
    <location>
        <position position="41"/>
    </location>
    <ligand>
        <name>8-oxo-dGTP</name>
        <dbReference type="ChEBI" id="CHEBI:77896"/>
    </ligand>
</feature>
<dbReference type="Pfam" id="PF00293">
    <property type="entry name" value="NUDIX"/>
    <property type="match status" value="1"/>
</dbReference>
<feature type="binding site" evidence="17">
    <location>
        <position position="36"/>
    </location>
    <ligand>
        <name>8-oxo-dGTP</name>
        <dbReference type="ChEBI" id="CHEBI:77896"/>
    </ligand>
</feature>
<dbReference type="GO" id="GO:0006281">
    <property type="term" value="P:DNA repair"/>
    <property type="evidence" value="ECO:0007669"/>
    <property type="project" value="UniProtKB-KW"/>
</dbReference>
<keyword evidence="9" id="KW-0234">DNA repair</keyword>
<evidence type="ECO:0000256" key="8">
    <source>
        <dbReference type="ARBA" id="ARBA00022842"/>
    </source>
</evidence>
<evidence type="ECO:0000256" key="10">
    <source>
        <dbReference type="ARBA" id="ARBA00035861"/>
    </source>
</evidence>
<evidence type="ECO:0000313" key="21">
    <source>
        <dbReference type="EMBL" id="AKT36658.1"/>
    </source>
</evidence>
<dbReference type="KEGG" id="ccro:CMC5_007780"/>
<keyword evidence="4" id="KW-0235">DNA replication</keyword>
<dbReference type="InterPro" id="IPR003561">
    <property type="entry name" value="Mutator_MutT"/>
</dbReference>
<dbReference type="CDD" id="cd03425">
    <property type="entry name" value="NUDIX_MutT_NudA_like"/>
    <property type="match status" value="1"/>
</dbReference>
<dbReference type="PANTHER" id="PTHR47707">
    <property type="entry name" value="8-OXO-DGTP DIPHOSPHATASE"/>
    <property type="match status" value="1"/>
</dbReference>
<evidence type="ECO:0000256" key="11">
    <source>
        <dbReference type="ARBA" id="ARBA00036904"/>
    </source>
</evidence>
<dbReference type="GO" id="GO:0046872">
    <property type="term" value="F:metal ion binding"/>
    <property type="evidence" value="ECO:0007669"/>
    <property type="project" value="UniProtKB-KW"/>
</dbReference>
<proteinExistence type="inferred from homology"/>
<sequence>MTSSAQSELVTPAGATTVLVAAAILIEDGRVLLTQRKRGAHLEGAWEFPGGKVEPGEDPRDALARELREEVGIDAAVGDIVEVTFHRYPMKAVLLLFYRATRCTGSPEPRALDVADVRWAAAEALREDEFPPADIVVLSKVRKLLASAAR</sequence>
<dbReference type="GO" id="GO:0044715">
    <property type="term" value="F:8-oxo-dGDP phosphatase activity"/>
    <property type="evidence" value="ECO:0007669"/>
    <property type="project" value="TreeGrafter"/>
</dbReference>
<dbReference type="InterPro" id="IPR020084">
    <property type="entry name" value="NUDIX_hydrolase_CS"/>
</dbReference>
<feature type="binding site" evidence="17">
    <location>
        <begin position="47"/>
        <end position="50"/>
    </location>
    <ligand>
        <name>8-oxo-dGTP</name>
        <dbReference type="ChEBI" id="CHEBI:77896"/>
    </ligand>
</feature>
<evidence type="ECO:0000256" key="17">
    <source>
        <dbReference type="PIRSR" id="PIRSR603561-1"/>
    </source>
</evidence>
<evidence type="ECO:0000313" key="22">
    <source>
        <dbReference type="Proteomes" id="UP000067626"/>
    </source>
</evidence>
<evidence type="ECO:0000256" key="16">
    <source>
        <dbReference type="ARBA" id="ARBA00042798"/>
    </source>
</evidence>
<evidence type="ECO:0000256" key="3">
    <source>
        <dbReference type="ARBA" id="ARBA00022457"/>
    </source>
</evidence>
<keyword evidence="7 19" id="KW-0378">Hydrolase</keyword>
<dbReference type="PROSITE" id="PS00893">
    <property type="entry name" value="NUDIX_BOX"/>
    <property type="match status" value="1"/>
</dbReference>
<dbReference type="GO" id="GO:0044716">
    <property type="term" value="F:8-oxo-GDP phosphatase activity"/>
    <property type="evidence" value="ECO:0007669"/>
    <property type="project" value="TreeGrafter"/>
</dbReference>
<gene>
    <name evidence="21" type="primary">mutT</name>
    <name evidence="21" type="ORF">CMC5_007780</name>
</gene>
<evidence type="ECO:0000256" key="15">
    <source>
        <dbReference type="ARBA" id="ARBA00041979"/>
    </source>
</evidence>
<dbReference type="STRING" id="52.CMC5_007780"/>
<comment type="catalytic activity">
    <reaction evidence="11">
        <text>8-oxo-GTP + H2O = 8-oxo-GMP + diphosphate + H(+)</text>
        <dbReference type="Rhea" id="RHEA:67616"/>
        <dbReference type="ChEBI" id="CHEBI:15377"/>
        <dbReference type="ChEBI" id="CHEBI:15378"/>
        <dbReference type="ChEBI" id="CHEBI:33019"/>
        <dbReference type="ChEBI" id="CHEBI:143553"/>
        <dbReference type="ChEBI" id="CHEBI:145694"/>
    </reaction>
</comment>
<dbReference type="Proteomes" id="UP000067626">
    <property type="component" value="Chromosome"/>
</dbReference>
<dbReference type="SUPFAM" id="SSF55811">
    <property type="entry name" value="Nudix"/>
    <property type="match status" value="1"/>
</dbReference>